<evidence type="ECO:0000259" key="5">
    <source>
        <dbReference type="Pfam" id="PF00501"/>
    </source>
</evidence>
<dbReference type="FunFam" id="3.30.300.30:FF:000008">
    <property type="entry name" value="2,3-dihydroxybenzoate-AMP ligase"/>
    <property type="match status" value="1"/>
</dbReference>
<dbReference type="EMBL" id="CCXS01000001">
    <property type="protein sequence ID" value="CEG22872.1"/>
    <property type="molecule type" value="Genomic_DNA"/>
</dbReference>
<evidence type="ECO:0000256" key="4">
    <source>
        <dbReference type="ARBA" id="ARBA00023098"/>
    </source>
</evidence>
<dbReference type="SUPFAM" id="SSF56801">
    <property type="entry name" value="Acetyl-CoA synthetase-like"/>
    <property type="match status" value="1"/>
</dbReference>
<dbReference type="FunFam" id="3.40.50.12780:FF:000003">
    <property type="entry name" value="Long-chain-fatty-acid--CoA ligase FadD"/>
    <property type="match status" value="1"/>
</dbReference>
<dbReference type="Proteomes" id="UP000043699">
    <property type="component" value="Unassembled WGS sequence"/>
</dbReference>
<dbReference type="NCBIfam" id="NF004837">
    <property type="entry name" value="PRK06187.1"/>
    <property type="match status" value="1"/>
</dbReference>
<evidence type="ECO:0000256" key="2">
    <source>
        <dbReference type="ARBA" id="ARBA00022598"/>
    </source>
</evidence>
<proteinExistence type="inferred from homology"/>
<keyword evidence="4" id="KW-0443">Lipid metabolism</keyword>
<evidence type="ECO:0000259" key="6">
    <source>
        <dbReference type="Pfam" id="PF13193"/>
    </source>
</evidence>
<dbReference type="Pfam" id="PF00501">
    <property type="entry name" value="AMP-binding"/>
    <property type="match status" value="1"/>
</dbReference>
<protein>
    <submittedName>
        <fullName evidence="7">Long-chain-fatty-acid--CoA ligase</fullName>
    </submittedName>
</protein>
<sequence length="531" mass="59449">MFAPLTPLDWKRRAIKYYPDKTAVIDEEKSFTYREFGKRTDQLSLALHNAGIQKGDHVAVMLPNTHYMLESFYGICQLGAVMVPLNYRLTAKDLEYIIRHSDARMLIVDAEFGKIIETIQKELPIEKYIVVEVDGHGSSIEGETYESFIASAGSEGQLPEVEIDENQMMTLNYTSGTTSNPKGVMLTHRSNYLNAANFLHHLNVTHDDVYLHTLPMFHANGWGGIWALTAAGGTHVCLRKVDPPLILELFEKHRISLLCGAPTVVNMLVNEPKAKQVKITTNPRMATAGAPPAAALIAKAQQILGLNMMHVYGLTETSPFILYCEWKKEFDSKTPEEQAEIKARQGIELAFNGETKVVNQEDGREVAWNGKELGEIITRGNVVMSGYYKDPEKTAEAIKDGWFYTGDLAVTYPDGYIEIQDRIKDMIISGGENISSTEIEGVLYQHADVMEVAAIAVPDEKWGEVPKAIIVLQPGATVTEQEIIDYTRSKMAHFKAPKSIEFVEALPKTATGKLQKFRLREMYWNSSKKVN</sequence>
<dbReference type="InterPro" id="IPR042099">
    <property type="entry name" value="ANL_N_sf"/>
</dbReference>
<dbReference type="PANTHER" id="PTHR43859:SF4">
    <property type="entry name" value="BUTANOATE--COA LIGASE AAE1-RELATED"/>
    <property type="match status" value="1"/>
</dbReference>
<dbReference type="InterPro" id="IPR025110">
    <property type="entry name" value="AMP-bd_C"/>
</dbReference>
<dbReference type="STRING" id="1499687.BN1080_01807"/>
<evidence type="ECO:0000256" key="3">
    <source>
        <dbReference type="ARBA" id="ARBA00022832"/>
    </source>
</evidence>
<dbReference type="OrthoDB" id="9803968at2"/>
<organism evidence="7 8">
    <name type="scientific">Planococcus massiliensis</name>
    <dbReference type="NCBI Taxonomy" id="1499687"/>
    <lineage>
        <taxon>Bacteria</taxon>
        <taxon>Bacillati</taxon>
        <taxon>Bacillota</taxon>
        <taxon>Bacilli</taxon>
        <taxon>Bacillales</taxon>
        <taxon>Caryophanaceae</taxon>
        <taxon>Planococcus</taxon>
    </lineage>
</organism>
<keyword evidence="2 7" id="KW-0436">Ligase</keyword>
<dbReference type="AlphaFoldDB" id="A0A098EM37"/>
<accession>A0A098EM37</accession>
<dbReference type="InterPro" id="IPR045851">
    <property type="entry name" value="AMP-bd_C_sf"/>
</dbReference>
<dbReference type="PANTHER" id="PTHR43859">
    <property type="entry name" value="ACYL-ACTIVATING ENZYME"/>
    <property type="match status" value="1"/>
</dbReference>
<evidence type="ECO:0000313" key="7">
    <source>
        <dbReference type="EMBL" id="CEG22872.1"/>
    </source>
</evidence>
<dbReference type="Pfam" id="PF13193">
    <property type="entry name" value="AMP-binding_C"/>
    <property type="match status" value="1"/>
</dbReference>
<dbReference type="PROSITE" id="PS00455">
    <property type="entry name" value="AMP_BINDING"/>
    <property type="match status" value="1"/>
</dbReference>
<evidence type="ECO:0000313" key="8">
    <source>
        <dbReference type="Proteomes" id="UP000043699"/>
    </source>
</evidence>
<comment type="similarity">
    <text evidence="1">Belongs to the ATP-dependent AMP-binding enzyme family.</text>
</comment>
<dbReference type="RefSeq" id="WP_052651686.1">
    <property type="nucleotide sequence ID" value="NZ_CCXS01000001.1"/>
</dbReference>
<dbReference type="Gene3D" id="3.40.50.12780">
    <property type="entry name" value="N-terminal domain of ligase-like"/>
    <property type="match status" value="1"/>
</dbReference>
<dbReference type="InterPro" id="IPR000873">
    <property type="entry name" value="AMP-dep_synth/lig_dom"/>
</dbReference>
<dbReference type="Gene3D" id="3.30.300.30">
    <property type="match status" value="1"/>
</dbReference>
<dbReference type="GO" id="GO:0016874">
    <property type="term" value="F:ligase activity"/>
    <property type="evidence" value="ECO:0007669"/>
    <property type="project" value="UniProtKB-KW"/>
</dbReference>
<feature type="domain" description="AMP-dependent synthetase/ligase" evidence="5">
    <location>
        <begin position="13"/>
        <end position="388"/>
    </location>
</feature>
<dbReference type="GO" id="GO:0006631">
    <property type="term" value="P:fatty acid metabolic process"/>
    <property type="evidence" value="ECO:0007669"/>
    <property type="project" value="UniProtKB-KW"/>
</dbReference>
<gene>
    <name evidence="7" type="ORF">BN1080_01807</name>
</gene>
<dbReference type="InterPro" id="IPR020845">
    <property type="entry name" value="AMP-binding_CS"/>
</dbReference>
<keyword evidence="8" id="KW-1185">Reference proteome</keyword>
<evidence type="ECO:0000256" key="1">
    <source>
        <dbReference type="ARBA" id="ARBA00006432"/>
    </source>
</evidence>
<reference evidence="7 8" key="1">
    <citation type="submission" date="2014-09" db="EMBL/GenBank/DDBJ databases">
        <authorList>
            <person name="Urmite Genomes Urmite Genomes"/>
        </authorList>
    </citation>
    <scope>NUCLEOTIDE SEQUENCE [LARGE SCALE GENOMIC DNA]</scope>
    <source>
        <strain evidence="7 8">ES2</strain>
    </source>
</reference>
<keyword evidence="3" id="KW-0276">Fatty acid metabolism</keyword>
<feature type="domain" description="AMP-binding enzyme C-terminal" evidence="6">
    <location>
        <begin position="438"/>
        <end position="513"/>
    </location>
</feature>
<name>A0A098EM37_9BACL</name>